<dbReference type="Proteomes" id="UP000563523">
    <property type="component" value="Unassembled WGS sequence"/>
</dbReference>
<dbReference type="InterPro" id="IPR008921">
    <property type="entry name" value="DNA_pol3_clamp-load_cplx_C"/>
</dbReference>
<evidence type="ECO:0000256" key="4">
    <source>
        <dbReference type="ARBA" id="ARBA00022695"/>
    </source>
</evidence>
<feature type="domain" description="DNA polymerase III delta N-terminal" evidence="9">
    <location>
        <begin position="18"/>
        <end position="142"/>
    </location>
</feature>
<dbReference type="InterPro" id="IPR027417">
    <property type="entry name" value="P-loop_NTPase"/>
</dbReference>
<evidence type="ECO:0000256" key="8">
    <source>
        <dbReference type="ARBA" id="ARBA00049244"/>
    </source>
</evidence>
<protein>
    <recommendedName>
        <fullName evidence="2">DNA polymerase III subunit delta</fullName>
        <ecNumber evidence="1">2.7.7.7</ecNumber>
    </recommendedName>
</protein>
<dbReference type="InterPro" id="IPR048466">
    <property type="entry name" value="DNA_pol3_delta-like_C"/>
</dbReference>
<keyword evidence="5" id="KW-0235">DNA replication</keyword>
<dbReference type="Gene3D" id="3.40.50.300">
    <property type="entry name" value="P-loop containing nucleotide triphosphate hydrolases"/>
    <property type="match status" value="1"/>
</dbReference>
<reference evidence="11 12" key="1">
    <citation type="submission" date="2020-06" db="EMBL/GenBank/DDBJ databases">
        <authorList>
            <person name="Kang J."/>
        </authorList>
    </citation>
    <scope>NUCLEOTIDE SEQUENCE [LARGE SCALE GENOMIC DNA]</scope>
    <source>
        <strain evidence="11 12">DCY120</strain>
    </source>
</reference>
<keyword evidence="6" id="KW-0239">DNA-directed DNA polymerase</keyword>
<keyword evidence="12" id="KW-1185">Reference proteome</keyword>
<dbReference type="NCBIfam" id="TIGR01128">
    <property type="entry name" value="holA"/>
    <property type="match status" value="1"/>
</dbReference>
<dbReference type="Gene3D" id="1.10.8.60">
    <property type="match status" value="1"/>
</dbReference>
<evidence type="ECO:0000256" key="5">
    <source>
        <dbReference type="ARBA" id="ARBA00022705"/>
    </source>
</evidence>
<dbReference type="Pfam" id="PF06144">
    <property type="entry name" value="DNA_pol3_delta"/>
    <property type="match status" value="1"/>
</dbReference>
<dbReference type="AlphaFoldDB" id="A0A850R8I6"/>
<dbReference type="RefSeq" id="WP_176941887.1">
    <property type="nucleotide sequence ID" value="NZ_JABZEC010000001.1"/>
</dbReference>
<comment type="similarity">
    <text evidence="7">Belongs to the DNA polymerase HolA subunit family.</text>
</comment>
<dbReference type="GO" id="GO:0003677">
    <property type="term" value="F:DNA binding"/>
    <property type="evidence" value="ECO:0007669"/>
    <property type="project" value="InterPro"/>
</dbReference>
<evidence type="ECO:0000259" key="9">
    <source>
        <dbReference type="Pfam" id="PF06144"/>
    </source>
</evidence>
<evidence type="ECO:0000259" key="10">
    <source>
        <dbReference type="Pfam" id="PF21694"/>
    </source>
</evidence>
<evidence type="ECO:0000256" key="6">
    <source>
        <dbReference type="ARBA" id="ARBA00022932"/>
    </source>
</evidence>
<dbReference type="GO" id="GO:0006261">
    <property type="term" value="P:DNA-templated DNA replication"/>
    <property type="evidence" value="ECO:0007669"/>
    <property type="project" value="TreeGrafter"/>
</dbReference>
<gene>
    <name evidence="11" type="primary">holA</name>
    <name evidence="11" type="ORF">HU830_00635</name>
</gene>
<dbReference type="GO" id="GO:0003887">
    <property type="term" value="F:DNA-directed DNA polymerase activity"/>
    <property type="evidence" value="ECO:0007669"/>
    <property type="project" value="UniProtKB-KW"/>
</dbReference>
<evidence type="ECO:0000313" key="12">
    <source>
        <dbReference type="Proteomes" id="UP000563523"/>
    </source>
</evidence>
<dbReference type="Gene3D" id="1.20.272.10">
    <property type="match status" value="1"/>
</dbReference>
<evidence type="ECO:0000256" key="7">
    <source>
        <dbReference type="ARBA" id="ARBA00034754"/>
    </source>
</evidence>
<feature type="domain" description="DNA polymerase III delta subunit-like C-terminal" evidence="10">
    <location>
        <begin position="215"/>
        <end position="334"/>
    </location>
</feature>
<sequence length="341" mass="39305">MNIKELKQALQTEVKPLYLVQGTEQRLLQDIRQLFFQLLTPEEQEMNFAEFDLNQVDIEEAVGEANSLPFFGRYRLIFVNNPGFLTGLRNSSSSEQNLTVFEQYLQTPQETTILVLFAPYEKLDRRKKITKLVQKQSCVVDATKLQLSEMKQLLKQELQQNGQVITSAALEQLVLRTNGDYSLATNEVHKLQTYSQKKPITLEMVQNLVPQTLDDNVFDLLDAILQGNLAQAENYYQQLLILKNDVLGLTALAQSQIRLLLQIKILTQRGMSPGKLASYLQVHPYRVKLALQRSHHYQVQQLKKALLSLIQIDYRMKTGQGQKERLFELFMINFITNKKTA</sequence>
<evidence type="ECO:0000256" key="3">
    <source>
        <dbReference type="ARBA" id="ARBA00022679"/>
    </source>
</evidence>
<keyword evidence="3 11" id="KW-0808">Transferase</keyword>
<dbReference type="EC" id="2.7.7.7" evidence="1"/>
<comment type="catalytic activity">
    <reaction evidence="8">
        <text>DNA(n) + a 2'-deoxyribonucleoside 5'-triphosphate = DNA(n+1) + diphosphate</text>
        <dbReference type="Rhea" id="RHEA:22508"/>
        <dbReference type="Rhea" id="RHEA-COMP:17339"/>
        <dbReference type="Rhea" id="RHEA-COMP:17340"/>
        <dbReference type="ChEBI" id="CHEBI:33019"/>
        <dbReference type="ChEBI" id="CHEBI:61560"/>
        <dbReference type="ChEBI" id="CHEBI:173112"/>
        <dbReference type="EC" id="2.7.7.7"/>
    </reaction>
</comment>
<dbReference type="SUPFAM" id="SSF48019">
    <property type="entry name" value="post-AAA+ oligomerization domain-like"/>
    <property type="match status" value="1"/>
</dbReference>
<keyword evidence="4 11" id="KW-0548">Nucleotidyltransferase</keyword>
<comment type="caution">
    <text evidence="11">The sequence shown here is derived from an EMBL/GenBank/DDBJ whole genome shotgun (WGS) entry which is preliminary data.</text>
</comment>
<name>A0A850R8I6_9LACO</name>
<dbReference type="InterPro" id="IPR005790">
    <property type="entry name" value="DNA_polIII_delta"/>
</dbReference>
<organism evidence="11 12">
    <name type="scientific">Bombilactobacillus apium</name>
    <dbReference type="NCBI Taxonomy" id="2675299"/>
    <lineage>
        <taxon>Bacteria</taxon>
        <taxon>Bacillati</taxon>
        <taxon>Bacillota</taxon>
        <taxon>Bacilli</taxon>
        <taxon>Lactobacillales</taxon>
        <taxon>Lactobacillaceae</taxon>
        <taxon>Bombilactobacillus</taxon>
    </lineage>
</organism>
<dbReference type="Pfam" id="PF21694">
    <property type="entry name" value="DNA_pol3_delta_C"/>
    <property type="match status" value="1"/>
</dbReference>
<accession>A0A850R8I6</accession>
<dbReference type="EMBL" id="JABZEC010000001">
    <property type="protein sequence ID" value="NVY95716.1"/>
    <property type="molecule type" value="Genomic_DNA"/>
</dbReference>
<dbReference type="SUPFAM" id="SSF52540">
    <property type="entry name" value="P-loop containing nucleoside triphosphate hydrolases"/>
    <property type="match status" value="1"/>
</dbReference>
<evidence type="ECO:0000313" key="11">
    <source>
        <dbReference type="EMBL" id="NVY95716.1"/>
    </source>
</evidence>
<proteinExistence type="inferred from homology"/>
<evidence type="ECO:0000256" key="2">
    <source>
        <dbReference type="ARBA" id="ARBA00017703"/>
    </source>
</evidence>
<dbReference type="PANTHER" id="PTHR34388">
    <property type="entry name" value="DNA POLYMERASE III SUBUNIT DELTA"/>
    <property type="match status" value="1"/>
</dbReference>
<evidence type="ECO:0000256" key="1">
    <source>
        <dbReference type="ARBA" id="ARBA00012417"/>
    </source>
</evidence>
<dbReference type="PANTHER" id="PTHR34388:SF1">
    <property type="entry name" value="DNA POLYMERASE III SUBUNIT DELTA"/>
    <property type="match status" value="1"/>
</dbReference>
<dbReference type="GO" id="GO:0009360">
    <property type="term" value="C:DNA polymerase III complex"/>
    <property type="evidence" value="ECO:0007669"/>
    <property type="project" value="InterPro"/>
</dbReference>
<dbReference type="InterPro" id="IPR010372">
    <property type="entry name" value="DNA_pol3_delta_N"/>
</dbReference>